<proteinExistence type="predicted"/>
<dbReference type="InterPro" id="IPR017855">
    <property type="entry name" value="SMAD-like_dom_sf"/>
</dbReference>
<dbReference type="PROSITE" id="PS51076">
    <property type="entry name" value="MH2"/>
    <property type="match status" value="1"/>
</dbReference>
<dbReference type="Pfam" id="PF03166">
    <property type="entry name" value="MH2"/>
    <property type="match status" value="1"/>
</dbReference>
<feature type="domain" description="MH2" evidence="1">
    <location>
        <begin position="52"/>
        <end position="121"/>
    </location>
</feature>
<evidence type="ECO:0000313" key="2">
    <source>
        <dbReference type="EMBL" id="CAG2060260.1"/>
    </source>
</evidence>
<dbReference type="Gene3D" id="2.60.200.10">
    <property type="match status" value="1"/>
</dbReference>
<dbReference type="InterPro" id="IPR008984">
    <property type="entry name" value="SMAD_FHA_dom_sf"/>
</dbReference>
<sequence length="121" mass="13673">MLDVASDAITDSSKLTHLCTYWFLEETATSQKGKDHIHEVLEKWTQIDDEIWAKVIVLERNRRVAKAYARAPVLTINGSDDGFDGFRIGLGGFENPMRDAKTEELKNHVGHVSFIIRGRSS</sequence>
<reference evidence="2" key="1">
    <citation type="submission" date="2021-03" db="EMBL/GenBank/DDBJ databases">
        <authorList>
            <person name="Tran Van P."/>
        </authorList>
    </citation>
    <scope>NUCLEOTIDE SEQUENCE</scope>
</reference>
<name>A0ABN7NZX4_TIMPD</name>
<dbReference type="EMBL" id="CAJPIN010011860">
    <property type="protein sequence ID" value="CAG2060260.1"/>
    <property type="molecule type" value="Genomic_DNA"/>
</dbReference>
<comment type="caution">
    <text evidence="2">The sequence shown here is derived from an EMBL/GenBank/DDBJ whole genome shotgun (WGS) entry which is preliminary data.</text>
</comment>
<dbReference type="Proteomes" id="UP001153148">
    <property type="component" value="Unassembled WGS sequence"/>
</dbReference>
<dbReference type="PANTHER" id="PTHR22742">
    <property type="entry name" value="EXPANSION, ISOFORM A-RELATED"/>
    <property type="match status" value="1"/>
</dbReference>
<accession>A0ABN7NZX4</accession>
<protein>
    <recommendedName>
        <fullName evidence="1">MH2 domain-containing protein</fullName>
    </recommendedName>
</protein>
<keyword evidence="3" id="KW-1185">Reference proteome</keyword>
<gene>
    <name evidence="2" type="ORF">TPAB3V08_LOCUS7218</name>
</gene>
<evidence type="ECO:0000313" key="3">
    <source>
        <dbReference type="Proteomes" id="UP001153148"/>
    </source>
</evidence>
<feature type="non-terminal residue" evidence="2">
    <location>
        <position position="121"/>
    </location>
</feature>
<dbReference type="SUPFAM" id="SSF49879">
    <property type="entry name" value="SMAD/FHA domain"/>
    <property type="match status" value="1"/>
</dbReference>
<dbReference type="InterPro" id="IPR001132">
    <property type="entry name" value="SMAD_dom_Dwarfin-type"/>
</dbReference>
<evidence type="ECO:0000259" key="1">
    <source>
        <dbReference type="PROSITE" id="PS51076"/>
    </source>
</evidence>
<dbReference type="PANTHER" id="PTHR22742:SF2">
    <property type="entry name" value="EXPANSION, ISOFORM A-RELATED"/>
    <property type="match status" value="1"/>
</dbReference>
<organism evidence="2 3">
    <name type="scientific">Timema podura</name>
    <name type="common">Walking stick</name>
    <dbReference type="NCBI Taxonomy" id="61482"/>
    <lineage>
        <taxon>Eukaryota</taxon>
        <taxon>Metazoa</taxon>
        <taxon>Ecdysozoa</taxon>
        <taxon>Arthropoda</taxon>
        <taxon>Hexapoda</taxon>
        <taxon>Insecta</taxon>
        <taxon>Pterygota</taxon>
        <taxon>Neoptera</taxon>
        <taxon>Polyneoptera</taxon>
        <taxon>Phasmatodea</taxon>
        <taxon>Timematodea</taxon>
        <taxon>Timematoidea</taxon>
        <taxon>Timematidae</taxon>
        <taxon>Timema</taxon>
    </lineage>
</organism>